<dbReference type="Pfam" id="PF12848">
    <property type="entry name" value="ABC_tran_Xtn"/>
    <property type="match status" value="1"/>
</dbReference>
<dbReference type="InterPro" id="IPR003439">
    <property type="entry name" value="ABC_transporter-like_ATP-bd"/>
</dbReference>
<evidence type="ECO:0000256" key="5">
    <source>
        <dbReference type="ARBA" id="ARBA00069073"/>
    </source>
</evidence>
<evidence type="ECO:0000256" key="4">
    <source>
        <dbReference type="ARBA" id="ARBA00061571"/>
    </source>
</evidence>
<keyword evidence="6" id="KW-0175">Coiled coil</keyword>
<protein>
    <recommendedName>
        <fullName evidence="5">Probable ATP-binding protein YheS</fullName>
    </recommendedName>
</protein>
<dbReference type="SUPFAM" id="SSF52540">
    <property type="entry name" value="P-loop containing nucleoside triphosphate hydrolases"/>
    <property type="match status" value="2"/>
</dbReference>
<dbReference type="InterPro" id="IPR032781">
    <property type="entry name" value="ABC_tran_Xtn"/>
</dbReference>
<dbReference type="GO" id="GO:0005524">
    <property type="term" value="F:ATP binding"/>
    <property type="evidence" value="ECO:0007669"/>
    <property type="project" value="UniProtKB-KW"/>
</dbReference>
<dbReference type="PROSITE" id="PS00211">
    <property type="entry name" value="ABC_TRANSPORTER_1"/>
    <property type="match status" value="2"/>
</dbReference>
<name>A0A6C0XYD6_9GAMM</name>
<dbReference type="InterPro" id="IPR017871">
    <property type="entry name" value="ABC_transporter-like_CS"/>
</dbReference>
<dbReference type="PROSITE" id="PS50893">
    <property type="entry name" value="ABC_TRANSPORTER_2"/>
    <property type="match status" value="2"/>
</dbReference>
<proteinExistence type="inferred from homology"/>
<gene>
    <name evidence="8" type="ORF">FSC09_00050</name>
</gene>
<dbReference type="InterPro" id="IPR027417">
    <property type="entry name" value="P-loop_NTPase"/>
</dbReference>
<dbReference type="GO" id="GO:0016887">
    <property type="term" value="F:ATP hydrolysis activity"/>
    <property type="evidence" value="ECO:0007669"/>
    <property type="project" value="InterPro"/>
</dbReference>
<reference evidence="8 9" key="1">
    <citation type="submission" date="2019-09" db="EMBL/GenBank/DDBJ databases">
        <title>Non-baumannii Acinetobacter spp. carrying blaNDM-1 isolated in China.</title>
        <authorList>
            <person name="Cui C."/>
            <person name="Chen C."/>
            <person name="Sun J."/>
            <person name="Liu Y."/>
        </authorList>
    </citation>
    <scope>NUCLEOTIDE SEQUENCE [LARGE SCALE GENOMIC DNA]</scope>
    <source>
        <strain evidence="8 9">B18</strain>
    </source>
</reference>
<keyword evidence="2" id="KW-0547">Nucleotide-binding</keyword>
<sequence length="645" mass="72057">MIQFDQVSLRRGGRVLFQKASMQIHPGWKVGLTGVNGAGKSTLFAALLGELGADEGSLTRPSGWTVAHMAQEVKALDMPALDFVLSGDEEYWQIQKQLAQPEQLSDSELAQLHGRFDEIHGYSAPSKAAQLMAGLGFMEHQLRLDVSSFSGGWRMRLNLARTLMSRSDLLLLDEPTNHLDLDAILWLEDWLNAYEGTLILISHDRDFLDAVTDHILHIENQELTLYTGNYSTFEVTRSERLAQQQQAFEKQVEARAHLQKFIDRFKAKATKARQAQSRIKQLEKMQLLAPAHVDTPFTFSFREPTKMSSPLLTLDQAEIGYPGKSIAGKINLQITPSSRIGLLGMNGAGKSTLIKSLVGDLALLNGQRKASELLNIGYFAQHQMDALDGQASPMLQLSRLADKQISEATLRSFLGSFGFSGERMDTPCESFSGGERARLALALIVWQRPNVLILDEPTNHLDLDMRHALSMALQDFEGAVVLVSHERQLIASVCDDLLLVHAGRCTEFSGDLQDYAKWLREARQQQINAQTALAQASASTNKTAAPAKVDKEAQRKLAAQRREETRPLRKKIEQCESQIEKIQPRLASIEEQLADSSLYEASRKEDLLKLMNEQTSLKATLEQAEETMLELMMELETLEQSFQNS</sequence>
<keyword evidence="3 8" id="KW-0067">ATP-binding</keyword>
<dbReference type="PANTHER" id="PTHR19211">
    <property type="entry name" value="ATP-BINDING TRANSPORT PROTEIN-RELATED"/>
    <property type="match status" value="1"/>
</dbReference>
<evidence type="ECO:0000256" key="2">
    <source>
        <dbReference type="ARBA" id="ARBA00022741"/>
    </source>
</evidence>
<feature type="domain" description="ABC transporter" evidence="7">
    <location>
        <begin position="2"/>
        <end position="245"/>
    </location>
</feature>
<dbReference type="RefSeq" id="WP_163145340.1">
    <property type="nucleotide sequence ID" value="NZ_CP044455.1"/>
</dbReference>
<organism evidence="8 9">
    <name type="scientific">Acinetobacter indicus</name>
    <dbReference type="NCBI Taxonomy" id="756892"/>
    <lineage>
        <taxon>Bacteria</taxon>
        <taxon>Pseudomonadati</taxon>
        <taxon>Pseudomonadota</taxon>
        <taxon>Gammaproteobacteria</taxon>
        <taxon>Moraxellales</taxon>
        <taxon>Moraxellaceae</taxon>
        <taxon>Acinetobacter</taxon>
    </lineage>
</organism>
<evidence type="ECO:0000256" key="6">
    <source>
        <dbReference type="SAM" id="Coils"/>
    </source>
</evidence>
<dbReference type="FunFam" id="3.40.50.300:FF:000011">
    <property type="entry name" value="Putative ABC transporter ATP-binding component"/>
    <property type="match status" value="1"/>
</dbReference>
<accession>A0A6C0XYD6</accession>
<dbReference type="AlphaFoldDB" id="A0A6C0XYD6"/>
<evidence type="ECO:0000313" key="8">
    <source>
        <dbReference type="EMBL" id="QIC68934.1"/>
    </source>
</evidence>
<evidence type="ECO:0000313" key="9">
    <source>
        <dbReference type="Proteomes" id="UP000503440"/>
    </source>
</evidence>
<evidence type="ECO:0000256" key="1">
    <source>
        <dbReference type="ARBA" id="ARBA00022737"/>
    </source>
</evidence>
<dbReference type="FunFam" id="3.40.50.300:FF:002053">
    <property type="entry name" value="ABC transporter ATP-binding protein"/>
    <property type="match status" value="1"/>
</dbReference>
<dbReference type="PANTHER" id="PTHR19211:SF14">
    <property type="entry name" value="ATP-BINDING CASSETTE SUB-FAMILY F MEMBER 1"/>
    <property type="match status" value="1"/>
</dbReference>
<keyword evidence="1" id="KW-0677">Repeat</keyword>
<dbReference type="InterPro" id="IPR003593">
    <property type="entry name" value="AAA+_ATPase"/>
</dbReference>
<dbReference type="EMBL" id="CP044455">
    <property type="protein sequence ID" value="QIC68934.1"/>
    <property type="molecule type" value="Genomic_DNA"/>
</dbReference>
<dbReference type="Gene3D" id="3.40.50.300">
    <property type="entry name" value="P-loop containing nucleotide triphosphate hydrolases"/>
    <property type="match status" value="2"/>
</dbReference>
<comment type="similarity">
    <text evidence="4">Belongs to the ABC transporter superfamily. ABCF family. YheS subfamily.</text>
</comment>
<evidence type="ECO:0000256" key="3">
    <source>
        <dbReference type="ARBA" id="ARBA00022840"/>
    </source>
</evidence>
<dbReference type="Proteomes" id="UP000503440">
    <property type="component" value="Chromosome"/>
</dbReference>
<dbReference type="SMART" id="SM00382">
    <property type="entry name" value="AAA"/>
    <property type="match status" value="2"/>
</dbReference>
<dbReference type="CDD" id="cd03221">
    <property type="entry name" value="ABCF_EF-3"/>
    <property type="match status" value="2"/>
</dbReference>
<evidence type="ECO:0000259" key="7">
    <source>
        <dbReference type="PROSITE" id="PS50893"/>
    </source>
</evidence>
<dbReference type="Pfam" id="PF00005">
    <property type="entry name" value="ABC_tran"/>
    <property type="match status" value="2"/>
</dbReference>
<dbReference type="InterPro" id="IPR050611">
    <property type="entry name" value="ABCF"/>
</dbReference>
<feature type="coiled-coil region" evidence="6">
    <location>
        <begin position="607"/>
        <end position="641"/>
    </location>
</feature>
<feature type="domain" description="ABC transporter" evidence="7">
    <location>
        <begin position="311"/>
        <end position="527"/>
    </location>
</feature>